<accession>A0ABV7DIF0</accession>
<dbReference type="EMBL" id="JBHRSP010000025">
    <property type="protein sequence ID" value="MFC3074727.1"/>
    <property type="molecule type" value="Genomic_DNA"/>
</dbReference>
<feature type="domain" description="Glycoside hydrolase family 19 catalytic" evidence="1">
    <location>
        <begin position="100"/>
        <end position="136"/>
    </location>
</feature>
<reference evidence="3" key="1">
    <citation type="journal article" date="2019" name="Int. J. Syst. Evol. Microbiol.">
        <title>The Global Catalogue of Microorganisms (GCM) 10K type strain sequencing project: providing services to taxonomists for standard genome sequencing and annotation.</title>
        <authorList>
            <consortium name="The Broad Institute Genomics Platform"/>
            <consortium name="The Broad Institute Genome Sequencing Center for Infectious Disease"/>
            <person name="Wu L."/>
            <person name="Ma J."/>
        </authorList>
    </citation>
    <scope>NUCLEOTIDE SEQUENCE [LARGE SCALE GENOMIC DNA]</scope>
    <source>
        <strain evidence="3">KCTC 52677</strain>
    </source>
</reference>
<dbReference type="GO" id="GO:0016787">
    <property type="term" value="F:hydrolase activity"/>
    <property type="evidence" value="ECO:0007669"/>
    <property type="project" value="UniProtKB-KW"/>
</dbReference>
<name>A0ABV7DIF0_9HYPH</name>
<keyword evidence="2" id="KW-0378">Hydrolase</keyword>
<sequence>MNRAAFYASVRSRTSGVFGTSLSEGQVDGTEAILNEAERRGTSLKQLAYILATAYHESAHTMQAVRETLAKTDDGAINALDKAWKAGKLKWVKTPYWRKDAEGKSWFGRGLVQITHKANYQKLGLIIGVDLVKDPSKALDLGTAVQILFEGMELGSFTGKSLRDYIVDGRADYEGARRIVNGTDKAALIAGYARAFEKALTDAGYKAVKPAAPGAEPTSAPPTPVTQVAPAPAIPAVQPTPEPPATPATIEQGPVPSGNWLSAFFIKLANLLKGA</sequence>
<proteinExistence type="predicted"/>
<dbReference type="Pfam" id="PF00182">
    <property type="entry name" value="Glyco_hydro_19"/>
    <property type="match status" value="1"/>
</dbReference>
<comment type="caution">
    <text evidence="2">The sequence shown here is derived from an EMBL/GenBank/DDBJ whole genome shotgun (WGS) entry which is preliminary data.</text>
</comment>
<dbReference type="InterPro" id="IPR000726">
    <property type="entry name" value="Glyco_hydro_19_cat"/>
</dbReference>
<dbReference type="Proteomes" id="UP001595377">
    <property type="component" value="Unassembled WGS sequence"/>
</dbReference>
<evidence type="ECO:0000259" key="1">
    <source>
        <dbReference type="Pfam" id="PF00182"/>
    </source>
</evidence>
<dbReference type="SUPFAM" id="SSF53955">
    <property type="entry name" value="Lysozyme-like"/>
    <property type="match status" value="1"/>
</dbReference>
<evidence type="ECO:0000313" key="2">
    <source>
        <dbReference type="EMBL" id="MFC3074727.1"/>
    </source>
</evidence>
<dbReference type="Gene3D" id="1.10.530.10">
    <property type="match status" value="1"/>
</dbReference>
<protein>
    <submittedName>
        <fullName evidence="2">Glycoside hydrolase family 19 protein</fullName>
    </submittedName>
</protein>
<keyword evidence="3" id="KW-1185">Reference proteome</keyword>
<evidence type="ECO:0000313" key="3">
    <source>
        <dbReference type="Proteomes" id="UP001595377"/>
    </source>
</evidence>
<organism evidence="2 3">
    <name type="scientific">Shinella pollutisoli</name>
    <dbReference type="NCBI Taxonomy" id="2250594"/>
    <lineage>
        <taxon>Bacteria</taxon>
        <taxon>Pseudomonadati</taxon>
        <taxon>Pseudomonadota</taxon>
        <taxon>Alphaproteobacteria</taxon>
        <taxon>Hyphomicrobiales</taxon>
        <taxon>Rhizobiaceae</taxon>
        <taxon>Shinella</taxon>
    </lineage>
</organism>
<dbReference type="RefSeq" id="WP_257317143.1">
    <property type="nucleotide sequence ID" value="NZ_JANFDG010000026.1"/>
</dbReference>
<gene>
    <name evidence="2" type="ORF">ACFOHH_16570</name>
</gene>
<dbReference type="InterPro" id="IPR023346">
    <property type="entry name" value="Lysozyme-like_dom_sf"/>
</dbReference>